<dbReference type="EMBL" id="MU129075">
    <property type="protein sequence ID" value="KAF9507660.1"/>
    <property type="molecule type" value="Genomic_DNA"/>
</dbReference>
<evidence type="ECO:0000313" key="1">
    <source>
        <dbReference type="EMBL" id="KAF9507660.1"/>
    </source>
</evidence>
<evidence type="ECO:0000313" key="2">
    <source>
        <dbReference type="Proteomes" id="UP000886523"/>
    </source>
</evidence>
<gene>
    <name evidence="1" type="ORF">BS47DRAFT_1351252</name>
</gene>
<dbReference type="OrthoDB" id="2610860at2759"/>
<name>A0A9P6ALU1_9AGAM</name>
<organism evidence="1 2">
    <name type="scientific">Hydnum rufescens UP504</name>
    <dbReference type="NCBI Taxonomy" id="1448309"/>
    <lineage>
        <taxon>Eukaryota</taxon>
        <taxon>Fungi</taxon>
        <taxon>Dikarya</taxon>
        <taxon>Basidiomycota</taxon>
        <taxon>Agaricomycotina</taxon>
        <taxon>Agaricomycetes</taxon>
        <taxon>Cantharellales</taxon>
        <taxon>Hydnaceae</taxon>
        <taxon>Hydnum</taxon>
    </lineage>
</organism>
<protein>
    <submittedName>
        <fullName evidence="1">Uncharacterized protein</fullName>
    </submittedName>
</protein>
<dbReference type="AlphaFoldDB" id="A0A9P6ALU1"/>
<sequence>YFCTQPNTFVRKDARKSRNLDNPAILVAPQDRLFHHTHAPDDSFSSEQGHHDEHILDIIVLCLIWLGRMGVQTMLL</sequence>
<accession>A0A9P6ALU1</accession>
<keyword evidence="2" id="KW-1185">Reference proteome</keyword>
<proteinExistence type="predicted"/>
<feature type="non-terminal residue" evidence="1">
    <location>
        <position position="1"/>
    </location>
</feature>
<reference evidence="1" key="1">
    <citation type="journal article" date="2020" name="Nat. Commun.">
        <title>Large-scale genome sequencing of mycorrhizal fungi provides insights into the early evolution of symbiotic traits.</title>
        <authorList>
            <person name="Miyauchi S."/>
            <person name="Kiss E."/>
            <person name="Kuo A."/>
            <person name="Drula E."/>
            <person name="Kohler A."/>
            <person name="Sanchez-Garcia M."/>
            <person name="Morin E."/>
            <person name="Andreopoulos B."/>
            <person name="Barry K.W."/>
            <person name="Bonito G."/>
            <person name="Buee M."/>
            <person name="Carver A."/>
            <person name="Chen C."/>
            <person name="Cichocki N."/>
            <person name="Clum A."/>
            <person name="Culley D."/>
            <person name="Crous P.W."/>
            <person name="Fauchery L."/>
            <person name="Girlanda M."/>
            <person name="Hayes R.D."/>
            <person name="Keri Z."/>
            <person name="LaButti K."/>
            <person name="Lipzen A."/>
            <person name="Lombard V."/>
            <person name="Magnuson J."/>
            <person name="Maillard F."/>
            <person name="Murat C."/>
            <person name="Nolan M."/>
            <person name="Ohm R.A."/>
            <person name="Pangilinan J."/>
            <person name="Pereira M.F."/>
            <person name="Perotto S."/>
            <person name="Peter M."/>
            <person name="Pfister S."/>
            <person name="Riley R."/>
            <person name="Sitrit Y."/>
            <person name="Stielow J.B."/>
            <person name="Szollosi G."/>
            <person name="Zifcakova L."/>
            <person name="Stursova M."/>
            <person name="Spatafora J.W."/>
            <person name="Tedersoo L."/>
            <person name="Vaario L.M."/>
            <person name="Yamada A."/>
            <person name="Yan M."/>
            <person name="Wang P."/>
            <person name="Xu J."/>
            <person name="Bruns T."/>
            <person name="Baldrian P."/>
            <person name="Vilgalys R."/>
            <person name="Dunand C."/>
            <person name="Henrissat B."/>
            <person name="Grigoriev I.V."/>
            <person name="Hibbett D."/>
            <person name="Nagy L.G."/>
            <person name="Martin F.M."/>
        </authorList>
    </citation>
    <scope>NUCLEOTIDE SEQUENCE</scope>
    <source>
        <strain evidence="1">UP504</strain>
    </source>
</reference>
<comment type="caution">
    <text evidence="1">The sequence shown here is derived from an EMBL/GenBank/DDBJ whole genome shotgun (WGS) entry which is preliminary data.</text>
</comment>
<dbReference type="Proteomes" id="UP000886523">
    <property type="component" value="Unassembled WGS sequence"/>
</dbReference>